<evidence type="ECO:0000313" key="3">
    <source>
        <dbReference type="Proteomes" id="UP001501411"/>
    </source>
</evidence>
<gene>
    <name evidence="2" type="ORF">GCM10023231_03680</name>
</gene>
<dbReference type="CDD" id="cd03823">
    <property type="entry name" value="GT4_ExpE7-like"/>
    <property type="match status" value="1"/>
</dbReference>
<comment type="caution">
    <text evidence="2">The sequence shown here is derived from an EMBL/GenBank/DDBJ whole genome shotgun (WGS) entry which is preliminary data.</text>
</comment>
<accession>A0ABP9AEX8</accession>
<dbReference type="RefSeq" id="WP_345229985.1">
    <property type="nucleotide sequence ID" value="NZ_BAABIQ010000003.1"/>
</dbReference>
<sequence length="395" mass="44846">MKILYINALYSPFIQGGAEISLKTLVEGIQAAGHEVVVLSLKPDGSMTVDQEDGVKVYRAPLKNSYWPFVKTQHPKWDRLLWHVRDQHNSSMQKAVREVLAQEKPDVVSCHNLVGWSIAVWEEIKRAHLPIVQVLHDLYLLCPNSDMFKDDHSCTKQCLRCSLLRHKHRKASAQVDAMIGISQFILQRFTQHGYFEQAQKQVIYNTREIPASPLPPERQANDVFRIGYIGTLAQKKGVEWLIEQFSQVSIKASLHIAGGGKKSYEHFLRGLATDQRITFVGYVDPNTFYDNIDLLVVPSLWEEPLGMVAIEALAHHVPVIATNKGGLPETVKHEINGLICDPSEKNSLAHAIQRLYEDLPLYRTLVQQARNSVSEILDKQRLLNAYTTIYGNLKR</sequence>
<name>A0ABP9AEX8_9SPHI</name>
<protein>
    <submittedName>
        <fullName evidence="2">Glycosyltransferase family 4 protein</fullName>
    </submittedName>
</protein>
<dbReference type="EMBL" id="BAABIQ010000003">
    <property type="protein sequence ID" value="GAA4780059.1"/>
    <property type="molecule type" value="Genomic_DNA"/>
</dbReference>
<dbReference type="Pfam" id="PF13692">
    <property type="entry name" value="Glyco_trans_1_4"/>
    <property type="match status" value="1"/>
</dbReference>
<feature type="domain" description="Glycosyltransferase subfamily 4-like N-terminal" evidence="1">
    <location>
        <begin position="16"/>
        <end position="205"/>
    </location>
</feature>
<dbReference type="Pfam" id="PF13439">
    <property type="entry name" value="Glyco_transf_4"/>
    <property type="match status" value="1"/>
</dbReference>
<dbReference type="Proteomes" id="UP001501411">
    <property type="component" value="Unassembled WGS sequence"/>
</dbReference>
<dbReference type="InterPro" id="IPR028098">
    <property type="entry name" value="Glyco_trans_4-like_N"/>
</dbReference>
<dbReference type="PANTHER" id="PTHR12526">
    <property type="entry name" value="GLYCOSYLTRANSFERASE"/>
    <property type="match status" value="1"/>
</dbReference>
<proteinExistence type="predicted"/>
<keyword evidence="3" id="KW-1185">Reference proteome</keyword>
<dbReference type="Gene3D" id="3.40.50.2000">
    <property type="entry name" value="Glycogen Phosphorylase B"/>
    <property type="match status" value="2"/>
</dbReference>
<organism evidence="2 3">
    <name type="scientific">Olivibacter ginsenosidimutans</name>
    <dbReference type="NCBI Taxonomy" id="1176537"/>
    <lineage>
        <taxon>Bacteria</taxon>
        <taxon>Pseudomonadati</taxon>
        <taxon>Bacteroidota</taxon>
        <taxon>Sphingobacteriia</taxon>
        <taxon>Sphingobacteriales</taxon>
        <taxon>Sphingobacteriaceae</taxon>
        <taxon>Olivibacter</taxon>
    </lineage>
</organism>
<dbReference type="SUPFAM" id="SSF53756">
    <property type="entry name" value="UDP-Glycosyltransferase/glycogen phosphorylase"/>
    <property type="match status" value="1"/>
</dbReference>
<evidence type="ECO:0000313" key="2">
    <source>
        <dbReference type="EMBL" id="GAA4780059.1"/>
    </source>
</evidence>
<reference evidence="3" key="1">
    <citation type="journal article" date="2019" name="Int. J. Syst. Evol. Microbiol.">
        <title>The Global Catalogue of Microorganisms (GCM) 10K type strain sequencing project: providing services to taxonomists for standard genome sequencing and annotation.</title>
        <authorList>
            <consortium name="The Broad Institute Genomics Platform"/>
            <consortium name="The Broad Institute Genome Sequencing Center for Infectious Disease"/>
            <person name="Wu L."/>
            <person name="Ma J."/>
        </authorList>
    </citation>
    <scope>NUCLEOTIDE SEQUENCE [LARGE SCALE GENOMIC DNA]</scope>
    <source>
        <strain evidence="3">JCM 18200</strain>
    </source>
</reference>
<evidence type="ECO:0000259" key="1">
    <source>
        <dbReference type="Pfam" id="PF13439"/>
    </source>
</evidence>